<keyword evidence="1" id="KW-1133">Transmembrane helix</keyword>
<proteinExistence type="predicted"/>
<dbReference type="AlphaFoldDB" id="A0A9X1CLT3"/>
<organism evidence="2 3">
    <name type="scientific">Oceanobacillus polygoni</name>
    <dbReference type="NCBI Taxonomy" id="1235259"/>
    <lineage>
        <taxon>Bacteria</taxon>
        <taxon>Bacillati</taxon>
        <taxon>Bacillota</taxon>
        <taxon>Bacilli</taxon>
        <taxon>Bacillales</taxon>
        <taxon>Bacillaceae</taxon>
        <taxon>Oceanobacillus</taxon>
    </lineage>
</organism>
<sequence length="69" mass="7651">MNKNKLNMSAAIIISVIILAVGSVAIFQIGKNHQANEIIIDKCFQNFDKEGKVVVKKDSFWSPVSCVKE</sequence>
<accession>A0A9X1CLT3</accession>
<protein>
    <submittedName>
        <fullName evidence="2">Uncharacterized protein</fullName>
    </submittedName>
</protein>
<evidence type="ECO:0000313" key="3">
    <source>
        <dbReference type="Proteomes" id="UP001138793"/>
    </source>
</evidence>
<feature type="transmembrane region" description="Helical" evidence="1">
    <location>
        <begin position="6"/>
        <end position="27"/>
    </location>
</feature>
<name>A0A9X1CLT3_9BACI</name>
<keyword evidence="1" id="KW-0472">Membrane</keyword>
<reference evidence="2" key="1">
    <citation type="submission" date="2021-03" db="EMBL/GenBank/DDBJ databases">
        <title>Genomic Encyclopedia of Type Strains, Phase IV (KMG-IV): sequencing the most valuable type-strain genomes for metagenomic binning, comparative biology and taxonomic classification.</title>
        <authorList>
            <person name="Goeker M."/>
        </authorList>
    </citation>
    <scope>NUCLEOTIDE SEQUENCE</scope>
    <source>
        <strain evidence="2">DSM 107338</strain>
    </source>
</reference>
<evidence type="ECO:0000256" key="1">
    <source>
        <dbReference type="SAM" id="Phobius"/>
    </source>
</evidence>
<dbReference type="Proteomes" id="UP001138793">
    <property type="component" value="Unassembled WGS sequence"/>
</dbReference>
<gene>
    <name evidence="2" type="ORF">J2Z64_004500</name>
</gene>
<dbReference type="OrthoDB" id="2885237at2"/>
<keyword evidence="1" id="KW-0812">Transmembrane</keyword>
<dbReference type="RefSeq" id="WP_149476191.1">
    <property type="nucleotide sequence ID" value="NZ_JAGGMB010000033.1"/>
</dbReference>
<comment type="caution">
    <text evidence="2">The sequence shown here is derived from an EMBL/GenBank/DDBJ whole genome shotgun (WGS) entry which is preliminary data.</text>
</comment>
<evidence type="ECO:0000313" key="2">
    <source>
        <dbReference type="EMBL" id="MBP2080188.1"/>
    </source>
</evidence>
<keyword evidence="3" id="KW-1185">Reference proteome</keyword>
<dbReference type="EMBL" id="JAGGMB010000033">
    <property type="protein sequence ID" value="MBP2080188.1"/>
    <property type="molecule type" value="Genomic_DNA"/>
</dbReference>